<dbReference type="InterPro" id="IPR050903">
    <property type="entry name" value="Bact_Chemotaxis_MeTrfase"/>
</dbReference>
<evidence type="ECO:0000313" key="7">
    <source>
        <dbReference type="EMBL" id="KAF0802813.1"/>
    </source>
</evidence>
<comment type="caution">
    <text evidence="7">The sequence shown here is derived from an EMBL/GenBank/DDBJ whole genome shotgun (WGS) entry which is preliminary data.</text>
</comment>
<dbReference type="InterPro" id="IPR022641">
    <property type="entry name" value="CheR_N"/>
</dbReference>
<feature type="domain" description="CheR-type methyltransferase" evidence="6">
    <location>
        <begin position="13"/>
        <end position="283"/>
    </location>
</feature>
<dbReference type="PIRSF" id="PIRSF000410">
    <property type="entry name" value="CheR"/>
    <property type="match status" value="1"/>
</dbReference>
<dbReference type="InterPro" id="IPR029063">
    <property type="entry name" value="SAM-dependent_MTases_sf"/>
</dbReference>
<keyword evidence="2 5" id="KW-0489">Methyltransferase</keyword>
<dbReference type="PANTHER" id="PTHR24422:SF19">
    <property type="entry name" value="CHEMOTAXIS PROTEIN METHYLTRANSFERASE"/>
    <property type="match status" value="1"/>
</dbReference>
<dbReference type="RefSeq" id="WP_236564185.1">
    <property type="nucleotide sequence ID" value="NZ_AQPF01000061.1"/>
</dbReference>
<dbReference type="CDD" id="cd02440">
    <property type="entry name" value="AdoMet_MTases"/>
    <property type="match status" value="1"/>
</dbReference>
<dbReference type="PANTHER" id="PTHR24422">
    <property type="entry name" value="CHEMOTAXIS PROTEIN METHYLTRANSFERASE"/>
    <property type="match status" value="1"/>
</dbReference>
<evidence type="ECO:0000256" key="4">
    <source>
        <dbReference type="ARBA" id="ARBA00022691"/>
    </source>
</evidence>
<evidence type="ECO:0000256" key="5">
    <source>
        <dbReference type="PIRNR" id="PIRNR000410"/>
    </source>
</evidence>
<dbReference type="PRINTS" id="PR00996">
    <property type="entry name" value="CHERMTFRASE"/>
</dbReference>
<evidence type="ECO:0000256" key="1">
    <source>
        <dbReference type="ARBA" id="ARBA00001541"/>
    </source>
</evidence>
<proteinExistence type="predicted"/>
<dbReference type="Gene3D" id="1.10.155.10">
    <property type="entry name" value="Chemotaxis receptor methyltransferase CheR, N-terminal domain"/>
    <property type="match status" value="1"/>
</dbReference>
<comment type="catalytic activity">
    <reaction evidence="1 5">
        <text>L-glutamyl-[protein] + S-adenosyl-L-methionine = [protein]-L-glutamate 5-O-methyl ester + S-adenosyl-L-homocysteine</text>
        <dbReference type="Rhea" id="RHEA:24452"/>
        <dbReference type="Rhea" id="RHEA-COMP:10208"/>
        <dbReference type="Rhea" id="RHEA-COMP:10311"/>
        <dbReference type="ChEBI" id="CHEBI:29973"/>
        <dbReference type="ChEBI" id="CHEBI:57856"/>
        <dbReference type="ChEBI" id="CHEBI:59789"/>
        <dbReference type="ChEBI" id="CHEBI:82795"/>
        <dbReference type="EC" id="2.1.1.80"/>
    </reaction>
</comment>
<dbReference type="Gene3D" id="3.40.50.150">
    <property type="entry name" value="Vaccinia Virus protein VP39"/>
    <property type="match status" value="1"/>
</dbReference>
<dbReference type="EC" id="2.1.1.80" evidence="5"/>
<name>A0ABQ6Y312_9GAMM</name>
<dbReference type="InterPro" id="IPR026024">
    <property type="entry name" value="Chemotaxis_MeTrfase_CheR"/>
</dbReference>
<protein>
    <recommendedName>
        <fullName evidence="5">Chemotaxis protein methyltransferase</fullName>
        <ecNumber evidence="5">2.1.1.80</ecNumber>
    </recommendedName>
</protein>
<keyword evidence="3 5" id="KW-0808">Transferase</keyword>
<evidence type="ECO:0000256" key="3">
    <source>
        <dbReference type="ARBA" id="ARBA00022679"/>
    </source>
</evidence>
<dbReference type="Pfam" id="PF03705">
    <property type="entry name" value="CheR_N"/>
    <property type="match status" value="1"/>
</dbReference>
<accession>A0ABQ6Y312</accession>
<dbReference type="InterPro" id="IPR000780">
    <property type="entry name" value="CheR_MeTrfase"/>
</dbReference>
<dbReference type="SUPFAM" id="SSF47757">
    <property type="entry name" value="Chemotaxis receptor methyltransferase CheR, N-terminal domain"/>
    <property type="match status" value="1"/>
</dbReference>
<dbReference type="InterPro" id="IPR022642">
    <property type="entry name" value="CheR_C"/>
</dbReference>
<keyword evidence="4 5" id="KW-0949">S-adenosyl-L-methionine</keyword>
<dbReference type="Proteomes" id="UP000771797">
    <property type="component" value="Unassembled WGS sequence"/>
</dbReference>
<organism evidence="7 8">
    <name type="scientific">Alcanivorax xiamenensis</name>
    <dbReference type="NCBI Taxonomy" id="1177156"/>
    <lineage>
        <taxon>Bacteria</taxon>
        <taxon>Pseudomonadati</taxon>
        <taxon>Pseudomonadota</taxon>
        <taxon>Gammaproteobacteria</taxon>
        <taxon>Oceanospirillales</taxon>
        <taxon>Alcanivoracaceae</taxon>
        <taxon>Alcanivorax</taxon>
    </lineage>
</organism>
<evidence type="ECO:0000256" key="2">
    <source>
        <dbReference type="ARBA" id="ARBA00022603"/>
    </source>
</evidence>
<keyword evidence="8" id="KW-1185">Reference proteome</keyword>
<evidence type="ECO:0000313" key="8">
    <source>
        <dbReference type="Proteomes" id="UP000771797"/>
    </source>
</evidence>
<dbReference type="SUPFAM" id="SSF53335">
    <property type="entry name" value="S-adenosyl-L-methionine-dependent methyltransferases"/>
    <property type="match status" value="1"/>
</dbReference>
<dbReference type="InterPro" id="IPR036804">
    <property type="entry name" value="CheR_N_sf"/>
</dbReference>
<comment type="function">
    <text evidence="5">Methylation of the membrane-bound methyl-accepting chemotaxis proteins (MCP) to form gamma-glutamyl methyl ester residues in MCP.</text>
</comment>
<sequence length="287" mass="32596">MNPPQEIEAASLFSERDLHFSANDFRKIRDLIYQRAGIVLAEHKKDMVYSRVGRLVRARGLTRFDDYLAGLEASGKGEEWQTFVNALTTNLTSFFRESHHFPILADHVRGRRDPVRVWSAAASTGEEPYSIAMTLLETLGEHVNVEVLATDIDTEALDRARRAVYPLEQVARLDDQRRRRFFQKGSGARTGYARVKPSLAGKVRFQVMNLVGRDWPTGQRFDAIFCRNVMIYFDRETQSRVLGRLADRLKPDGLLFAGHSENVAYLSDRFRSRGQTVYSLAGHDGGG</sequence>
<reference evidence="7 8" key="1">
    <citation type="submission" date="2012-09" db="EMBL/GenBank/DDBJ databases">
        <title>Genome Sequence of alkane-degrading Bacterium Alcanivorax sp. 6-D-6.</title>
        <authorList>
            <person name="Lai Q."/>
            <person name="Shao Z."/>
        </authorList>
    </citation>
    <scope>NUCLEOTIDE SEQUENCE [LARGE SCALE GENOMIC DNA]</scope>
    <source>
        <strain evidence="7 8">6-D-6</strain>
    </source>
</reference>
<evidence type="ECO:0000259" key="6">
    <source>
        <dbReference type="PROSITE" id="PS50123"/>
    </source>
</evidence>
<dbReference type="SMART" id="SM00138">
    <property type="entry name" value="MeTrc"/>
    <property type="match status" value="1"/>
</dbReference>
<dbReference type="PROSITE" id="PS50123">
    <property type="entry name" value="CHER"/>
    <property type="match status" value="1"/>
</dbReference>
<dbReference type="EMBL" id="AQPF01000061">
    <property type="protein sequence ID" value="KAF0802813.1"/>
    <property type="molecule type" value="Genomic_DNA"/>
</dbReference>
<gene>
    <name evidence="7" type="ORF">A6D6_03914</name>
</gene>
<dbReference type="Pfam" id="PF01739">
    <property type="entry name" value="CheR"/>
    <property type="match status" value="1"/>
</dbReference>